<keyword evidence="3" id="KW-1185">Reference proteome</keyword>
<dbReference type="NCBIfam" id="TIGR01509">
    <property type="entry name" value="HAD-SF-IA-v3"/>
    <property type="match status" value="1"/>
</dbReference>
<dbReference type="EMBL" id="JACIBS010000011">
    <property type="protein sequence ID" value="MBB3666125.1"/>
    <property type="molecule type" value="Genomic_DNA"/>
</dbReference>
<name>A0A839Y2I5_9PSEU</name>
<comment type="caution">
    <text evidence="2">The sequence shown here is derived from an EMBL/GenBank/DDBJ whole genome shotgun (WGS) entry which is preliminary data.</text>
</comment>
<dbReference type="InterPro" id="IPR023198">
    <property type="entry name" value="PGP-like_dom2"/>
</dbReference>
<dbReference type="PANTHER" id="PTHR43481">
    <property type="entry name" value="FRUCTOSE-1-PHOSPHATE PHOSPHATASE"/>
    <property type="match status" value="1"/>
</dbReference>
<evidence type="ECO:0000313" key="2">
    <source>
        <dbReference type="EMBL" id="MBB3666125.1"/>
    </source>
</evidence>
<protein>
    <submittedName>
        <fullName evidence="2">Sugar-phosphatase</fullName>
        <ecNumber evidence="2">3.1.3.23</ecNumber>
    </submittedName>
</protein>
<feature type="compositionally biased region" description="Low complexity" evidence="1">
    <location>
        <begin position="150"/>
        <end position="159"/>
    </location>
</feature>
<accession>A0A839Y2I5</accession>
<dbReference type="PANTHER" id="PTHR43481:SF4">
    <property type="entry name" value="GLYCEROL-1-PHOSPHATE PHOSPHOHYDROLASE 1-RELATED"/>
    <property type="match status" value="1"/>
</dbReference>
<sequence length="413" mass="42764">MASHCQTARPLAVGVSGPAGSGKTTLGRHLAAALGAPLLDLDSLTTPLLDRMHGPVFAEHWLAPPHRDTIRDARYAALRATATDVVATAGTAVLVAPFTAELAGGRAWRELTEALAPAELQMVHLRGAPELFARRRAGRGAARDSHRPADSPSAAPAVPHTGVDAELTPQQQCFRVRRALGHRVPINPDAPVFDRPFDAVLFDVDGVLVDSTASVLRSWERLAGDLDIPPATVEQNHGRPARALLSQFLPAARVAEGMRHIERLEVDDAPTVTEVPGAHALLDALPATRYGLVTSGTPAIARARLAAAGITPPPVLVTADDVHAGKPDPEPYRLAAQRLGVAPERCLVVEDAPAGVAAARAAGCAVIGMLGTVAPGELTTADVLVDGLDRLTVSADEAGVGLTPTPGANSGPG</sequence>
<proteinExistence type="predicted"/>
<dbReference type="InterPro" id="IPR036412">
    <property type="entry name" value="HAD-like_sf"/>
</dbReference>
<dbReference type="RefSeq" id="WP_228726679.1">
    <property type="nucleotide sequence ID" value="NZ_JACIBS010000011.1"/>
</dbReference>
<organism evidence="2 3">
    <name type="scientific">Prauserella sediminis</name>
    <dbReference type="NCBI Taxonomy" id="577680"/>
    <lineage>
        <taxon>Bacteria</taxon>
        <taxon>Bacillati</taxon>
        <taxon>Actinomycetota</taxon>
        <taxon>Actinomycetes</taxon>
        <taxon>Pseudonocardiales</taxon>
        <taxon>Pseudonocardiaceae</taxon>
        <taxon>Prauserella</taxon>
        <taxon>Prauserella salsuginis group</taxon>
    </lineage>
</organism>
<feature type="region of interest" description="Disordered" evidence="1">
    <location>
        <begin position="1"/>
        <end position="20"/>
    </location>
</feature>
<dbReference type="GO" id="GO:0050308">
    <property type="term" value="F:sugar-phosphatase activity"/>
    <property type="evidence" value="ECO:0007669"/>
    <property type="project" value="UniProtKB-EC"/>
</dbReference>
<dbReference type="SUPFAM" id="SSF56784">
    <property type="entry name" value="HAD-like"/>
    <property type="match status" value="1"/>
</dbReference>
<dbReference type="NCBIfam" id="TIGR01549">
    <property type="entry name" value="HAD-SF-IA-v1"/>
    <property type="match status" value="1"/>
</dbReference>
<dbReference type="SFLD" id="SFLDG01129">
    <property type="entry name" value="C1.5:_HAD__Beta-PGM__Phosphata"/>
    <property type="match status" value="1"/>
</dbReference>
<evidence type="ECO:0000313" key="3">
    <source>
        <dbReference type="Proteomes" id="UP000564573"/>
    </source>
</evidence>
<dbReference type="Pfam" id="PF13671">
    <property type="entry name" value="AAA_33"/>
    <property type="match status" value="1"/>
</dbReference>
<dbReference type="Gene3D" id="3.40.50.300">
    <property type="entry name" value="P-loop containing nucleotide triphosphate hydrolases"/>
    <property type="match status" value="1"/>
</dbReference>
<dbReference type="InterPro" id="IPR027417">
    <property type="entry name" value="P-loop_NTPase"/>
</dbReference>
<dbReference type="Gene3D" id="1.10.150.240">
    <property type="entry name" value="Putative phosphatase, domain 2"/>
    <property type="match status" value="1"/>
</dbReference>
<dbReference type="InterPro" id="IPR023214">
    <property type="entry name" value="HAD_sf"/>
</dbReference>
<evidence type="ECO:0000256" key="1">
    <source>
        <dbReference type="SAM" id="MobiDB-lite"/>
    </source>
</evidence>
<dbReference type="InterPro" id="IPR006439">
    <property type="entry name" value="HAD-SF_hydro_IA"/>
</dbReference>
<dbReference type="InterPro" id="IPR051806">
    <property type="entry name" value="HAD-like_SPP"/>
</dbReference>
<reference evidence="2 3" key="1">
    <citation type="submission" date="2020-08" db="EMBL/GenBank/DDBJ databases">
        <title>Sequencing the genomes of 1000 actinobacteria strains.</title>
        <authorList>
            <person name="Klenk H.-P."/>
        </authorList>
    </citation>
    <scope>NUCLEOTIDE SEQUENCE [LARGE SCALE GENOMIC DNA]</scope>
    <source>
        <strain evidence="2 3">DSM 45267</strain>
    </source>
</reference>
<dbReference type="EC" id="3.1.3.23" evidence="2"/>
<gene>
    <name evidence="2" type="ORF">FB384_005086</name>
</gene>
<feature type="region of interest" description="Disordered" evidence="1">
    <location>
        <begin position="136"/>
        <end position="166"/>
    </location>
</feature>
<dbReference type="PRINTS" id="PR00413">
    <property type="entry name" value="HADHALOGNASE"/>
</dbReference>
<dbReference type="Proteomes" id="UP000564573">
    <property type="component" value="Unassembled WGS sequence"/>
</dbReference>
<dbReference type="Gene3D" id="3.40.50.1000">
    <property type="entry name" value="HAD superfamily/HAD-like"/>
    <property type="match status" value="1"/>
</dbReference>
<dbReference type="SUPFAM" id="SSF52540">
    <property type="entry name" value="P-loop containing nucleoside triphosphate hydrolases"/>
    <property type="match status" value="1"/>
</dbReference>
<dbReference type="AlphaFoldDB" id="A0A839Y2I5"/>
<dbReference type="SFLD" id="SFLDS00003">
    <property type="entry name" value="Haloacid_Dehalogenase"/>
    <property type="match status" value="1"/>
</dbReference>
<dbReference type="Pfam" id="PF00702">
    <property type="entry name" value="Hydrolase"/>
    <property type="match status" value="1"/>
</dbReference>
<keyword evidence="2" id="KW-0378">Hydrolase</keyword>